<sequence>MFAIAYVRAVLGRHLLEINPLFERTARRLGFWSEQLMTDIAGTGVIPQDARVPADVRRAFVTATEISPSAHLAMQSAVQRHIDAGVSKTVNLPASASVDDVKRIYLEAWRTGAKGITVYRYGSEPGQVLTFLGERCKQPPVQVNAPYAGGCIGHVCEY</sequence>
<keyword evidence="4" id="KW-0170">Cobalt</keyword>
<dbReference type="SUPFAM" id="SSF51998">
    <property type="entry name" value="PFL-like glycyl radical enzymes"/>
    <property type="match status" value="1"/>
</dbReference>
<evidence type="ECO:0000256" key="2">
    <source>
        <dbReference type="ARBA" id="ARBA00022628"/>
    </source>
</evidence>
<accession>A0ABP8QQZ1</accession>
<name>A0ABP8QQZ1_9ACTN</name>
<dbReference type="PANTHER" id="PTHR43371">
    <property type="entry name" value="VITAMIN B12-DEPENDENT RIBONUCLEOTIDE REDUCTASE"/>
    <property type="match status" value="1"/>
</dbReference>
<evidence type="ECO:0000256" key="4">
    <source>
        <dbReference type="ARBA" id="ARBA00023285"/>
    </source>
</evidence>
<dbReference type="Gene3D" id="3.20.70.20">
    <property type="match status" value="1"/>
</dbReference>
<gene>
    <name evidence="6" type="ORF">GCM10023191_065830</name>
</gene>
<dbReference type="Pfam" id="PF02867">
    <property type="entry name" value="Ribonuc_red_lgC"/>
    <property type="match status" value="1"/>
</dbReference>
<proteinExistence type="predicted"/>
<dbReference type="EMBL" id="BAABHF010000041">
    <property type="protein sequence ID" value="GAA4507452.1"/>
    <property type="molecule type" value="Genomic_DNA"/>
</dbReference>
<evidence type="ECO:0000259" key="5">
    <source>
        <dbReference type="Pfam" id="PF02867"/>
    </source>
</evidence>
<protein>
    <recommendedName>
        <fullName evidence="5">Ribonucleotide reductase large subunit C-terminal domain-containing protein</fullName>
    </recommendedName>
</protein>
<evidence type="ECO:0000313" key="7">
    <source>
        <dbReference type="Proteomes" id="UP001500503"/>
    </source>
</evidence>
<evidence type="ECO:0000256" key="1">
    <source>
        <dbReference type="ARBA" id="ARBA00001922"/>
    </source>
</evidence>
<keyword evidence="7" id="KW-1185">Reference proteome</keyword>
<dbReference type="PANTHER" id="PTHR43371:SF1">
    <property type="entry name" value="RIBONUCLEOSIDE-DIPHOSPHATE REDUCTASE"/>
    <property type="match status" value="1"/>
</dbReference>
<feature type="domain" description="Ribonucleotide reductase large subunit C-terminal" evidence="5">
    <location>
        <begin position="2"/>
        <end position="119"/>
    </location>
</feature>
<comment type="caution">
    <text evidence="6">The sequence shown here is derived from an EMBL/GenBank/DDBJ whole genome shotgun (WGS) entry which is preliminary data.</text>
</comment>
<dbReference type="Proteomes" id="UP001500503">
    <property type="component" value="Unassembled WGS sequence"/>
</dbReference>
<keyword evidence="3" id="KW-0560">Oxidoreductase</keyword>
<comment type="cofactor">
    <cofactor evidence="1">
        <name>adenosylcob(III)alamin</name>
        <dbReference type="ChEBI" id="CHEBI:18408"/>
    </cofactor>
</comment>
<dbReference type="InterPro" id="IPR000788">
    <property type="entry name" value="RNR_lg_C"/>
</dbReference>
<reference evidence="7" key="1">
    <citation type="journal article" date="2019" name="Int. J. Syst. Evol. Microbiol.">
        <title>The Global Catalogue of Microorganisms (GCM) 10K type strain sequencing project: providing services to taxonomists for standard genome sequencing and annotation.</title>
        <authorList>
            <consortium name="The Broad Institute Genomics Platform"/>
            <consortium name="The Broad Institute Genome Sequencing Center for Infectious Disease"/>
            <person name="Wu L."/>
            <person name="Ma J."/>
        </authorList>
    </citation>
    <scope>NUCLEOTIDE SEQUENCE [LARGE SCALE GENOMIC DNA]</scope>
    <source>
        <strain evidence="7">JCM 17933</strain>
    </source>
</reference>
<organism evidence="6 7">
    <name type="scientific">Actinoallomurus oryzae</name>
    <dbReference type="NCBI Taxonomy" id="502180"/>
    <lineage>
        <taxon>Bacteria</taxon>
        <taxon>Bacillati</taxon>
        <taxon>Actinomycetota</taxon>
        <taxon>Actinomycetes</taxon>
        <taxon>Streptosporangiales</taxon>
        <taxon>Thermomonosporaceae</taxon>
        <taxon>Actinoallomurus</taxon>
    </lineage>
</organism>
<dbReference type="RefSeq" id="WP_345470489.1">
    <property type="nucleotide sequence ID" value="NZ_BAABHF010000041.1"/>
</dbReference>
<evidence type="ECO:0000256" key="3">
    <source>
        <dbReference type="ARBA" id="ARBA00023002"/>
    </source>
</evidence>
<keyword evidence="2" id="KW-0846">Cobalamin</keyword>
<evidence type="ECO:0000313" key="6">
    <source>
        <dbReference type="EMBL" id="GAA4507452.1"/>
    </source>
</evidence>
<dbReference type="InterPro" id="IPR050862">
    <property type="entry name" value="RdRp_reductase_class-2"/>
</dbReference>